<organism evidence="1 2">
    <name type="scientific">Nocardioides yefusunii</name>
    <dbReference type="NCBI Taxonomy" id="2500546"/>
    <lineage>
        <taxon>Bacteria</taxon>
        <taxon>Bacillati</taxon>
        <taxon>Actinomycetota</taxon>
        <taxon>Actinomycetes</taxon>
        <taxon>Propionibacteriales</taxon>
        <taxon>Nocardioidaceae</taxon>
        <taxon>Nocardioides</taxon>
    </lineage>
</organism>
<sequence length="192" mass="20184">MSVVDLLSEDLTFVEAAIAGAPGKVRMSMLNVDEARGIRSVLVAFPDGWRREATGTQPAGEELVVVRGALTLSGNEAAPGRFLHVTPRALRSNTFTAVGTRAVVWFTGAGGGWVEGDELVAGTVTLTEVGDGFVREPVEGLHGRVEFDAFVSGKVFDTDVEVVWFESASYAKVAAGQTVPPVAGPALVRVLD</sequence>
<accession>A0ABW1QSA4</accession>
<protein>
    <submittedName>
        <fullName evidence="1">Uncharacterized protein</fullName>
    </submittedName>
</protein>
<dbReference type="SUPFAM" id="SSF51182">
    <property type="entry name" value="RmlC-like cupins"/>
    <property type="match status" value="1"/>
</dbReference>
<gene>
    <name evidence="1" type="ORF">ACFPWU_01605</name>
</gene>
<comment type="caution">
    <text evidence="1">The sequence shown here is derived from an EMBL/GenBank/DDBJ whole genome shotgun (WGS) entry which is preliminary data.</text>
</comment>
<keyword evidence="2" id="KW-1185">Reference proteome</keyword>
<dbReference type="RefSeq" id="WP_128220573.1">
    <property type="nucleotide sequence ID" value="NZ_CP034929.1"/>
</dbReference>
<dbReference type="Proteomes" id="UP001596098">
    <property type="component" value="Unassembled WGS sequence"/>
</dbReference>
<dbReference type="InterPro" id="IPR014710">
    <property type="entry name" value="RmlC-like_jellyroll"/>
</dbReference>
<dbReference type="Gene3D" id="2.60.120.10">
    <property type="entry name" value="Jelly Rolls"/>
    <property type="match status" value="1"/>
</dbReference>
<proteinExistence type="predicted"/>
<dbReference type="EMBL" id="JBHSQI010000001">
    <property type="protein sequence ID" value="MFC6152359.1"/>
    <property type="molecule type" value="Genomic_DNA"/>
</dbReference>
<name>A0ABW1QSA4_9ACTN</name>
<reference evidence="2" key="1">
    <citation type="journal article" date="2019" name="Int. J. Syst. Evol. Microbiol.">
        <title>The Global Catalogue of Microorganisms (GCM) 10K type strain sequencing project: providing services to taxonomists for standard genome sequencing and annotation.</title>
        <authorList>
            <consortium name="The Broad Institute Genomics Platform"/>
            <consortium name="The Broad Institute Genome Sequencing Center for Infectious Disease"/>
            <person name="Wu L."/>
            <person name="Ma J."/>
        </authorList>
    </citation>
    <scope>NUCLEOTIDE SEQUENCE [LARGE SCALE GENOMIC DNA]</scope>
    <source>
        <strain evidence="2">DFY28</strain>
    </source>
</reference>
<evidence type="ECO:0000313" key="2">
    <source>
        <dbReference type="Proteomes" id="UP001596098"/>
    </source>
</evidence>
<dbReference type="InterPro" id="IPR011051">
    <property type="entry name" value="RmlC_Cupin_sf"/>
</dbReference>
<evidence type="ECO:0000313" key="1">
    <source>
        <dbReference type="EMBL" id="MFC6152359.1"/>
    </source>
</evidence>